<dbReference type="Gene3D" id="3.40.50.1820">
    <property type="entry name" value="alpha/beta hydrolase"/>
    <property type="match status" value="1"/>
</dbReference>
<dbReference type="InterPro" id="IPR029058">
    <property type="entry name" value="AB_hydrolase_fold"/>
</dbReference>
<reference evidence="5 6" key="1">
    <citation type="submission" date="2024-06" db="EMBL/GenBank/DDBJ databases">
        <title>Genomics of switchgrass bacterial isolates.</title>
        <authorList>
            <person name="Shade A."/>
        </authorList>
    </citation>
    <scope>NUCLEOTIDE SEQUENCE [LARGE SCALE GENOMIC DNA]</scope>
    <source>
        <strain evidence="5 6">PvP084</strain>
    </source>
</reference>
<evidence type="ECO:0000313" key="5">
    <source>
        <dbReference type="EMBL" id="MET3869294.1"/>
    </source>
</evidence>
<comment type="caution">
    <text evidence="5">The sequence shown here is derived from an EMBL/GenBank/DDBJ whole genome shotgun (WGS) entry which is preliminary data.</text>
</comment>
<keyword evidence="3" id="KW-0443">Lipid metabolism</keyword>
<name>A0ABV2NRZ1_9HYPH</name>
<dbReference type="RefSeq" id="WP_209651227.1">
    <property type="nucleotide sequence ID" value="NZ_JBEPNV010000002.1"/>
</dbReference>
<evidence type="ECO:0000313" key="6">
    <source>
        <dbReference type="Proteomes" id="UP001549119"/>
    </source>
</evidence>
<feature type="region of interest" description="Disordered" evidence="4">
    <location>
        <begin position="341"/>
        <end position="361"/>
    </location>
</feature>
<dbReference type="PANTHER" id="PTHR10272:SF0">
    <property type="entry name" value="PLATELET-ACTIVATING FACTOR ACETYLHYDROLASE"/>
    <property type="match status" value="1"/>
</dbReference>
<evidence type="ECO:0000256" key="3">
    <source>
        <dbReference type="ARBA" id="ARBA00023098"/>
    </source>
</evidence>
<protein>
    <submittedName>
        <fullName evidence="5">Pimeloyl-ACP methyl ester carboxylesterase</fullName>
    </submittedName>
</protein>
<dbReference type="Pfam" id="PF03403">
    <property type="entry name" value="PAF-AH_p_II"/>
    <property type="match status" value="1"/>
</dbReference>
<evidence type="ECO:0000256" key="2">
    <source>
        <dbReference type="ARBA" id="ARBA00022963"/>
    </source>
</evidence>
<sequence>MLDCSSPTAARPTPSRRQVGALLLGTLAAGLTRPAAAQPIVEDVRIADFDWVDGARQRPVPARLYWPNTSSLRRRVPLVVFSHGLGQSRTGYSYLGQHWASHGVASLHLQHVGSDTSVWTGNPLALLDRIERAAQEQEAIARARDLRFALDRILVQDGGAFGDRIDPRRIVAAGHSYGANTTLIAAGARVIRDGRPLQARDPRIAAGIVISAPPFYGERDLRAVLGAVEIPTLHVTATEDVIQLPGRTSPFSDRLAVYEAIATPRKALAVFRGGSHSIFTDRPLTGGLNLNPQVKEATATGALAFLDLAFGGDPEPLRAWSSTWKPILAVAPAGFARASLAQPSVSSRERDRARAHPVQPL</sequence>
<proteinExistence type="predicted"/>
<organism evidence="5 6">
    <name type="scientific">Methylobacterium radiotolerans</name>
    <dbReference type="NCBI Taxonomy" id="31998"/>
    <lineage>
        <taxon>Bacteria</taxon>
        <taxon>Pseudomonadati</taxon>
        <taxon>Pseudomonadota</taxon>
        <taxon>Alphaproteobacteria</taxon>
        <taxon>Hyphomicrobiales</taxon>
        <taxon>Methylobacteriaceae</taxon>
        <taxon>Methylobacterium</taxon>
    </lineage>
</organism>
<gene>
    <name evidence="5" type="ORF">ABIC20_006672</name>
</gene>
<evidence type="ECO:0000256" key="4">
    <source>
        <dbReference type="SAM" id="MobiDB-lite"/>
    </source>
</evidence>
<keyword evidence="6" id="KW-1185">Reference proteome</keyword>
<accession>A0ABV2NRZ1</accession>
<dbReference type="Proteomes" id="UP001549119">
    <property type="component" value="Unassembled WGS sequence"/>
</dbReference>
<dbReference type="SUPFAM" id="SSF53474">
    <property type="entry name" value="alpha/beta-Hydrolases"/>
    <property type="match status" value="1"/>
</dbReference>
<dbReference type="EMBL" id="JBEPNW010000003">
    <property type="protein sequence ID" value="MET3869294.1"/>
    <property type="molecule type" value="Genomic_DNA"/>
</dbReference>
<keyword evidence="1" id="KW-0378">Hydrolase</keyword>
<evidence type="ECO:0000256" key="1">
    <source>
        <dbReference type="ARBA" id="ARBA00022801"/>
    </source>
</evidence>
<dbReference type="PANTHER" id="PTHR10272">
    <property type="entry name" value="PLATELET-ACTIVATING FACTOR ACETYLHYDROLASE"/>
    <property type="match status" value="1"/>
</dbReference>
<keyword evidence="2" id="KW-0442">Lipid degradation</keyword>